<gene>
    <name evidence="1" type="ORF">SAMN00790413_04518</name>
</gene>
<name>A0A1W1UJG5_9DEIO</name>
<accession>A0A1W1UJG5</accession>
<protein>
    <submittedName>
        <fullName evidence="1">Uncharacterized protein</fullName>
    </submittedName>
</protein>
<sequence>MVHGWALVGRKRTNQQRRLPEMEFAQHFEWILGVREQARGGRSGTGVARWLLREQGLDQFRAYQVVMDAFGMNLRDARELEALLARPASREERLLDAAWEGFLSNADRWPRRVLRLTREGTRPLTMTFHLFDFASPGSALHLD</sequence>
<evidence type="ECO:0000313" key="2">
    <source>
        <dbReference type="Proteomes" id="UP000192582"/>
    </source>
</evidence>
<proteinExistence type="predicted"/>
<evidence type="ECO:0000313" key="1">
    <source>
        <dbReference type="EMBL" id="SMB81265.1"/>
    </source>
</evidence>
<dbReference type="AlphaFoldDB" id="A0A1W1UJG5"/>
<organism evidence="1 2">
    <name type="scientific">Deinococcus hopiensis KR-140</name>
    <dbReference type="NCBI Taxonomy" id="695939"/>
    <lineage>
        <taxon>Bacteria</taxon>
        <taxon>Thermotogati</taxon>
        <taxon>Deinococcota</taxon>
        <taxon>Deinococci</taxon>
        <taxon>Deinococcales</taxon>
        <taxon>Deinococcaceae</taxon>
        <taxon>Deinococcus</taxon>
    </lineage>
</organism>
<reference evidence="1 2" key="1">
    <citation type="submission" date="2017-04" db="EMBL/GenBank/DDBJ databases">
        <authorList>
            <person name="Afonso C.L."/>
            <person name="Miller P.J."/>
            <person name="Scott M.A."/>
            <person name="Spackman E."/>
            <person name="Goraichik I."/>
            <person name="Dimitrov K.M."/>
            <person name="Suarez D.L."/>
            <person name="Swayne D.E."/>
        </authorList>
    </citation>
    <scope>NUCLEOTIDE SEQUENCE [LARGE SCALE GENOMIC DNA]</scope>
    <source>
        <strain evidence="1 2">KR-140</strain>
    </source>
</reference>
<dbReference type="Proteomes" id="UP000192582">
    <property type="component" value="Unassembled WGS sequence"/>
</dbReference>
<keyword evidence="2" id="KW-1185">Reference proteome</keyword>
<dbReference type="EMBL" id="FWWU01000005">
    <property type="protein sequence ID" value="SMB81265.1"/>
    <property type="molecule type" value="Genomic_DNA"/>
</dbReference>